<reference evidence="8" key="2">
    <citation type="submission" date="2023-06" db="EMBL/GenBank/DDBJ databases">
        <authorList>
            <consortium name="Lawrence Berkeley National Laboratory"/>
            <person name="Haridas S."/>
            <person name="Hensen N."/>
            <person name="Bonometti L."/>
            <person name="Westerberg I."/>
            <person name="Brannstrom I.O."/>
            <person name="Guillou S."/>
            <person name="Cros-Aarteil S."/>
            <person name="Calhoun S."/>
            <person name="Kuo A."/>
            <person name="Mondo S."/>
            <person name="Pangilinan J."/>
            <person name="Riley R."/>
            <person name="Labutti K."/>
            <person name="Andreopoulos B."/>
            <person name="Lipzen A."/>
            <person name="Chen C."/>
            <person name="Yanf M."/>
            <person name="Daum C."/>
            <person name="Ng V."/>
            <person name="Clum A."/>
            <person name="Steindorff A."/>
            <person name="Ohm R."/>
            <person name="Martin F."/>
            <person name="Silar P."/>
            <person name="Natvig D."/>
            <person name="Lalanne C."/>
            <person name="Gautier V."/>
            <person name="Ament-Velasquez S.L."/>
            <person name="Kruys A."/>
            <person name="Hutchinson M.I."/>
            <person name="Powell A.J."/>
            <person name="Barry K."/>
            <person name="Miller A.N."/>
            <person name="Grigoriev I.V."/>
            <person name="Debuchy R."/>
            <person name="Gladieux P."/>
            <person name="Thoren M.H."/>
            <person name="Johannesson H."/>
        </authorList>
    </citation>
    <scope>NUCLEOTIDE SEQUENCE</scope>
    <source>
        <strain evidence="8">CBS 958.72</strain>
    </source>
</reference>
<dbReference type="GO" id="GO:0004497">
    <property type="term" value="F:monooxygenase activity"/>
    <property type="evidence" value="ECO:0007669"/>
    <property type="project" value="UniProtKB-KW"/>
</dbReference>
<dbReference type="InterPro" id="IPR041640">
    <property type="entry name" value="Tyrosinase_C"/>
</dbReference>
<dbReference type="Pfam" id="PF18132">
    <property type="entry name" value="Tyrosinase_C"/>
    <property type="match status" value="1"/>
</dbReference>
<dbReference type="Proteomes" id="UP001287356">
    <property type="component" value="Unassembled WGS sequence"/>
</dbReference>
<gene>
    <name evidence="8" type="ORF">B0T24DRAFT_608388</name>
</gene>
<evidence type="ECO:0000256" key="1">
    <source>
        <dbReference type="ARBA" id="ARBA00001973"/>
    </source>
</evidence>
<feature type="domain" description="Tyrosinase copper-binding" evidence="7">
    <location>
        <begin position="309"/>
        <end position="320"/>
    </location>
</feature>
<evidence type="ECO:0000256" key="6">
    <source>
        <dbReference type="SAM" id="SignalP"/>
    </source>
</evidence>
<dbReference type="SUPFAM" id="SSF48056">
    <property type="entry name" value="Di-copper centre-containing domain"/>
    <property type="match status" value="1"/>
</dbReference>
<protein>
    <recommendedName>
        <fullName evidence="7">Tyrosinase copper-binding domain-containing protein</fullName>
    </recommendedName>
</protein>
<dbReference type="AlphaFoldDB" id="A0AAE0NMU7"/>
<keyword evidence="2" id="KW-0479">Metal-binding</keyword>
<organism evidence="8 9">
    <name type="scientific">Lasiosphaeria ovina</name>
    <dbReference type="NCBI Taxonomy" id="92902"/>
    <lineage>
        <taxon>Eukaryota</taxon>
        <taxon>Fungi</taxon>
        <taxon>Dikarya</taxon>
        <taxon>Ascomycota</taxon>
        <taxon>Pezizomycotina</taxon>
        <taxon>Sordariomycetes</taxon>
        <taxon>Sordariomycetidae</taxon>
        <taxon>Sordariales</taxon>
        <taxon>Lasiosphaeriaceae</taxon>
        <taxon>Lasiosphaeria</taxon>
    </lineage>
</organism>
<evidence type="ECO:0000313" key="9">
    <source>
        <dbReference type="Proteomes" id="UP001287356"/>
    </source>
</evidence>
<evidence type="ECO:0000256" key="4">
    <source>
        <dbReference type="ARBA" id="ARBA00023033"/>
    </source>
</evidence>
<comment type="caution">
    <text evidence="8">The sequence shown here is derived from an EMBL/GenBank/DDBJ whole genome shotgun (WGS) entry which is preliminary data.</text>
</comment>
<dbReference type="PANTHER" id="PTHR11474:SF131">
    <property type="entry name" value="TYROSINASE COPPER-BINDING DOMAIN-CONTAINING PROTEIN"/>
    <property type="match status" value="1"/>
</dbReference>
<evidence type="ECO:0000259" key="7">
    <source>
        <dbReference type="PROSITE" id="PS00498"/>
    </source>
</evidence>
<keyword evidence="9" id="KW-1185">Reference proteome</keyword>
<feature type="signal peptide" evidence="6">
    <location>
        <begin position="1"/>
        <end position="30"/>
    </location>
</feature>
<dbReference type="GO" id="GO:0046872">
    <property type="term" value="F:metal ion binding"/>
    <property type="evidence" value="ECO:0007669"/>
    <property type="project" value="UniProtKB-KW"/>
</dbReference>
<dbReference type="EMBL" id="JAULSN010000001">
    <property type="protein sequence ID" value="KAK3384431.1"/>
    <property type="molecule type" value="Genomic_DNA"/>
</dbReference>
<keyword evidence="6" id="KW-0732">Signal</keyword>
<dbReference type="PROSITE" id="PS00498">
    <property type="entry name" value="TYROSINASE_2"/>
    <property type="match status" value="1"/>
</dbReference>
<reference evidence="8" key="1">
    <citation type="journal article" date="2023" name="Mol. Phylogenet. Evol.">
        <title>Genome-scale phylogeny and comparative genomics of the fungal order Sordariales.</title>
        <authorList>
            <person name="Hensen N."/>
            <person name="Bonometti L."/>
            <person name="Westerberg I."/>
            <person name="Brannstrom I.O."/>
            <person name="Guillou S."/>
            <person name="Cros-Aarteil S."/>
            <person name="Calhoun S."/>
            <person name="Haridas S."/>
            <person name="Kuo A."/>
            <person name="Mondo S."/>
            <person name="Pangilinan J."/>
            <person name="Riley R."/>
            <person name="LaButti K."/>
            <person name="Andreopoulos B."/>
            <person name="Lipzen A."/>
            <person name="Chen C."/>
            <person name="Yan M."/>
            <person name="Daum C."/>
            <person name="Ng V."/>
            <person name="Clum A."/>
            <person name="Steindorff A."/>
            <person name="Ohm R.A."/>
            <person name="Martin F."/>
            <person name="Silar P."/>
            <person name="Natvig D.O."/>
            <person name="Lalanne C."/>
            <person name="Gautier V."/>
            <person name="Ament-Velasquez S.L."/>
            <person name="Kruys A."/>
            <person name="Hutchinson M.I."/>
            <person name="Powell A.J."/>
            <person name="Barry K."/>
            <person name="Miller A.N."/>
            <person name="Grigoriev I.V."/>
            <person name="Debuchy R."/>
            <person name="Gladieux P."/>
            <person name="Hiltunen Thoren M."/>
            <person name="Johannesson H."/>
        </authorList>
    </citation>
    <scope>NUCLEOTIDE SEQUENCE</scope>
    <source>
        <strain evidence="8">CBS 958.72</strain>
    </source>
</reference>
<dbReference type="InterPro" id="IPR002227">
    <property type="entry name" value="Tyrosinase_Cu-bd"/>
</dbReference>
<dbReference type="InterPro" id="IPR050316">
    <property type="entry name" value="Tyrosinase/Hemocyanin"/>
</dbReference>
<proteinExistence type="predicted"/>
<evidence type="ECO:0000256" key="3">
    <source>
        <dbReference type="ARBA" id="ARBA00023002"/>
    </source>
</evidence>
<sequence>MAGMWRNVVVFCLVAATALPSSLLVAAAQATNTTATTPIPVVGVKTGIEVNTGKRPARQNINKLYARGGPQWDLYILALSALQAVDEADELSYFQIAGIHGLPYSAWNGVGQVQGAPFIGYCPHGELLFSTWHRPYVVLFEQTLVSHALEIAGQYPPNVAPTYLAAAQTLRQPFWDWASDPRLPDAVTTANTTVNGPTGKLTLRNPLYSYRFQRPAVEASFGGPLTRYPETIRCIGQGGNNATESDHLLGSVAGGLVSMVYDVFTRTKTFEAMAYANRNWSSFESPHNMIHVYSSCDGTLGHIDWSAFDPLFMLHHCNIDRLVAMWQAIHYKDAMFNTTGVSTGEFGTPPGTHITADSPLKPFFDGNLNLHTSKSVADIRVFGYTYPELDEDEPTTPDGLADHVRAQVNSLYGSDTQGAKHLSAPAQPKPPAGGKDDYPPPPPPACYYTAEISLDRAQIPLPVTVNLIVHGGLVLGHMSILALPCEGTASASLPLREALLGGNLSLPDMTPATVIPFLEQNLEVQISTSDGTDIPILTAPSLQLAVQDIGFVPRTNDSTFPRFGDTTRFWAMPVRQYDGC</sequence>
<keyword evidence="4" id="KW-0503">Monooxygenase</keyword>
<dbReference type="InterPro" id="IPR008922">
    <property type="entry name" value="Di-copper_centre_dom_sf"/>
</dbReference>
<name>A0AAE0NMU7_9PEZI</name>
<dbReference type="PANTHER" id="PTHR11474">
    <property type="entry name" value="TYROSINASE FAMILY MEMBER"/>
    <property type="match status" value="1"/>
</dbReference>
<comment type="cofactor">
    <cofactor evidence="1">
        <name>Cu(2+)</name>
        <dbReference type="ChEBI" id="CHEBI:29036"/>
    </cofactor>
</comment>
<accession>A0AAE0NMU7</accession>
<evidence type="ECO:0000313" key="8">
    <source>
        <dbReference type="EMBL" id="KAK3384431.1"/>
    </source>
</evidence>
<feature type="region of interest" description="Disordered" evidence="5">
    <location>
        <begin position="415"/>
        <end position="442"/>
    </location>
</feature>
<evidence type="ECO:0000256" key="5">
    <source>
        <dbReference type="SAM" id="MobiDB-lite"/>
    </source>
</evidence>
<dbReference type="Pfam" id="PF00264">
    <property type="entry name" value="Tyrosinase"/>
    <property type="match status" value="1"/>
</dbReference>
<feature type="chain" id="PRO_5042154548" description="Tyrosinase copper-binding domain-containing protein" evidence="6">
    <location>
        <begin position="31"/>
        <end position="580"/>
    </location>
</feature>
<dbReference type="Gene3D" id="1.10.1280.10">
    <property type="entry name" value="Di-copper center containing domain from catechol oxidase"/>
    <property type="match status" value="1"/>
</dbReference>
<dbReference type="PRINTS" id="PR00092">
    <property type="entry name" value="TYROSINASE"/>
</dbReference>
<evidence type="ECO:0000256" key="2">
    <source>
        <dbReference type="ARBA" id="ARBA00022723"/>
    </source>
</evidence>
<keyword evidence="3" id="KW-0560">Oxidoreductase</keyword>